<gene>
    <name evidence="1" type="ORF">ATPR_3337</name>
</gene>
<accession>F7VIY8</accession>
<evidence type="ECO:0000313" key="2">
    <source>
        <dbReference type="Proteomes" id="UP000004319"/>
    </source>
</evidence>
<sequence>MRHPVTLVENGSSHVFSGFCGSLCGVRDKLIGVTIPNPLTAFTLKPVVPNNKAEFIGTV</sequence>
<name>F7VIY8_9PROT</name>
<organism evidence="1 2">
    <name type="scientific">Acetobacter tropicalis NBRC 101654</name>
    <dbReference type="NCBI Taxonomy" id="749388"/>
    <lineage>
        <taxon>Bacteria</taxon>
        <taxon>Pseudomonadati</taxon>
        <taxon>Pseudomonadota</taxon>
        <taxon>Alphaproteobacteria</taxon>
        <taxon>Acetobacterales</taxon>
        <taxon>Acetobacteraceae</taxon>
        <taxon>Acetobacter</taxon>
    </lineage>
</organism>
<protein>
    <submittedName>
        <fullName evidence="1">Uncharacterized protein</fullName>
    </submittedName>
</protein>
<evidence type="ECO:0000313" key="1">
    <source>
        <dbReference type="EMBL" id="GAA10333.1"/>
    </source>
</evidence>
<dbReference type="AlphaFoldDB" id="F7VIY8"/>
<reference evidence="1 2" key="1">
    <citation type="journal article" date="2011" name="Biochem. Biophys. Res. Commun.">
        <title>Increased number of Arginine-based salt bridges contributes to the thermotolerance of thermotolerant acetic acid bacteria, Acetobacter tropicalis SKU1100.</title>
        <authorList>
            <person name="Matsutani M."/>
            <person name="Hirakawa H."/>
            <person name="Nishikura M."/>
            <person name="Soemphol W."/>
            <person name="Ali I.A.I."/>
            <person name="Yakushi T."/>
            <person name="Matsushita K."/>
        </authorList>
    </citation>
    <scope>NUCLEOTIDE SEQUENCE [LARGE SCALE GENOMIC DNA]</scope>
    <source>
        <strain evidence="1 2">NBRC 101654</strain>
    </source>
</reference>
<proteinExistence type="predicted"/>
<comment type="caution">
    <text evidence="1">The sequence shown here is derived from an EMBL/GenBank/DDBJ whole genome shotgun (WGS) entry which is preliminary data.</text>
</comment>
<dbReference type="Proteomes" id="UP000004319">
    <property type="component" value="Unassembled WGS sequence"/>
</dbReference>
<dbReference type="EMBL" id="BABS01000221">
    <property type="protein sequence ID" value="GAA10333.1"/>
    <property type="molecule type" value="Genomic_DNA"/>
</dbReference>